<accession>A0AAU9E9S5</accession>
<feature type="transmembrane region" description="Helical" evidence="1">
    <location>
        <begin position="133"/>
        <end position="153"/>
    </location>
</feature>
<feature type="transmembrane region" description="Helical" evidence="1">
    <location>
        <begin position="32"/>
        <end position="52"/>
    </location>
</feature>
<gene>
    <name evidence="2" type="ORF">HLPR_03400</name>
</gene>
<reference evidence="2 3" key="1">
    <citation type="submission" date="2023-08" db="EMBL/GenBank/DDBJ databases">
        <title>Helicovermis profunda gen. nov., sp. nov., a novel mesophilic, fermentative bacterium within the Bacillota from a deep-sea hydrothermal vent chimney.</title>
        <authorList>
            <person name="Miyazaki U."/>
            <person name="Mizutani D."/>
            <person name="Hashimoto Y."/>
            <person name="Tame A."/>
            <person name="Sawayama S."/>
            <person name="Miyazaki J."/>
            <person name="Takai K."/>
            <person name="Nakagawa S."/>
        </authorList>
    </citation>
    <scope>NUCLEOTIDE SEQUENCE [LARGE SCALE GENOMIC DNA]</scope>
    <source>
        <strain evidence="2 3">S502</strain>
    </source>
</reference>
<evidence type="ECO:0000313" key="3">
    <source>
        <dbReference type="Proteomes" id="UP001321786"/>
    </source>
</evidence>
<dbReference type="RefSeq" id="WP_338536360.1">
    <property type="nucleotide sequence ID" value="NZ_AP028654.1"/>
</dbReference>
<dbReference type="AlphaFoldDB" id="A0AAU9E9S5"/>
<keyword evidence="1" id="KW-1133">Transmembrane helix</keyword>
<evidence type="ECO:0000313" key="2">
    <source>
        <dbReference type="EMBL" id="BEP28009.1"/>
    </source>
</evidence>
<feature type="transmembrane region" description="Helical" evidence="1">
    <location>
        <begin position="103"/>
        <end position="127"/>
    </location>
</feature>
<name>A0AAU9E9S5_9FIRM</name>
<feature type="transmembrane region" description="Helical" evidence="1">
    <location>
        <begin position="160"/>
        <end position="181"/>
    </location>
</feature>
<evidence type="ECO:0008006" key="4">
    <source>
        <dbReference type="Google" id="ProtNLM"/>
    </source>
</evidence>
<keyword evidence="3" id="KW-1185">Reference proteome</keyword>
<organism evidence="2 3">
    <name type="scientific">Helicovermis profundi</name>
    <dbReference type="NCBI Taxonomy" id="3065157"/>
    <lineage>
        <taxon>Bacteria</taxon>
        <taxon>Bacillati</taxon>
        <taxon>Bacillota</taxon>
        <taxon>Clostridia</taxon>
        <taxon>Helicovermis</taxon>
    </lineage>
</organism>
<evidence type="ECO:0000256" key="1">
    <source>
        <dbReference type="SAM" id="Phobius"/>
    </source>
</evidence>
<keyword evidence="1" id="KW-0472">Membrane</keyword>
<protein>
    <recommendedName>
        <fullName evidence="4">Yip1 domain-containing protein</fullName>
    </recommendedName>
</protein>
<keyword evidence="1" id="KW-0812">Transmembrane</keyword>
<sequence length="184" mass="20357">MNEAKTSIINTIFSMMINPSKAIKETLKKTKWYFGLIISGLAFAMFFLQTALDLLRTGQKGMDFVYFSVGIGAIYGVIVIPLISIIVWLLLKFTKSDKSITWTISSFCLSYSGALIYGTIGLIFSLFFSWKTAIAFGVTGVLWAIGPMIITVREMTNSKIVISVPIVTVFSGLVLVSWAFFSNL</sequence>
<feature type="transmembrane region" description="Helical" evidence="1">
    <location>
        <begin position="64"/>
        <end position="91"/>
    </location>
</feature>
<dbReference type="Proteomes" id="UP001321786">
    <property type="component" value="Chromosome"/>
</dbReference>
<dbReference type="EMBL" id="AP028654">
    <property type="protein sequence ID" value="BEP28009.1"/>
    <property type="molecule type" value="Genomic_DNA"/>
</dbReference>
<proteinExistence type="predicted"/>
<dbReference type="KEGG" id="hprf:HLPR_03400"/>